<comment type="caution">
    <text evidence="2">The sequence shown here is derived from an EMBL/GenBank/DDBJ whole genome shotgun (WGS) entry which is preliminary data.</text>
</comment>
<sequence>RSSARAKSRGRRAGGRRPLSAAAPQPLWSHRSEQFLSGCSTPISEAELREGAHSRLRVRRREGGRSRLDLRQKSKICLARTTKCLNEFGIKINKWLGVALCGRVAYASRPDIINHIRASSIGTNHGMFDSVANGHSRDEMTRSSCAGAAASAAAPDDTVRTARAGRCCVAPRSAALGALSANDSITSQKITTIVLRLHSAWTFHKNSLTIKVYANCLERAESAQRARRERAPPPWTGYTFYGCLPDAQNFSSSYTLMPRGGAVTFASNSELELDAPRHSSSGSAEPLRAQRGPALRCQGCHLNGHVLILTIAPVAAGPSYCAAANAI</sequence>
<evidence type="ECO:0000313" key="3">
    <source>
        <dbReference type="Proteomes" id="UP000299102"/>
    </source>
</evidence>
<feature type="region of interest" description="Disordered" evidence="1">
    <location>
        <begin position="1"/>
        <end position="26"/>
    </location>
</feature>
<organism evidence="2 3">
    <name type="scientific">Eumeta variegata</name>
    <name type="common">Bagworm moth</name>
    <name type="synonym">Eumeta japonica</name>
    <dbReference type="NCBI Taxonomy" id="151549"/>
    <lineage>
        <taxon>Eukaryota</taxon>
        <taxon>Metazoa</taxon>
        <taxon>Ecdysozoa</taxon>
        <taxon>Arthropoda</taxon>
        <taxon>Hexapoda</taxon>
        <taxon>Insecta</taxon>
        <taxon>Pterygota</taxon>
        <taxon>Neoptera</taxon>
        <taxon>Endopterygota</taxon>
        <taxon>Lepidoptera</taxon>
        <taxon>Glossata</taxon>
        <taxon>Ditrysia</taxon>
        <taxon>Tineoidea</taxon>
        <taxon>Psychidae</taxon>
        <taxon>Oiketicinae</taxon>
        <taxon>Eumeta</taxon>
    </lineage>
</organism>
<protein>
    <submittedName>
        <fullName evidence="2">Uncharacterized protein</fullName>
    </submittedName>
</protein>
<accession>A0A4C2ACA6</accession>
<evidence type="ECO:0000256" key="1">
    <source>
        <dbReference type="SAM" id="MobiDB-lite"/>
    </source>
</evidence>
<name>A0A4C2ACA6_EUMVA</name>
<reference evidence="2 3" key="1">
    <citation type="journal article" date="2019" name="Commun. Biol.">
        <title>The bagworm genome reveals a unique fibroin gene that provides high tensile strength.</title>
        <authorList>
            <person name="Kono N."/>
            <person name="Nakamura H."/>
            <person name="Ohtoshi R."/>
            <person name="Tomita M."/>
            <person name="Numata K."/>
            <person name="Arakawa K."/>
        </authorList>
    </citation>
    <scope>NUCLEOTIDE SEQUENCE [LARGE SCALE GENOMIC DNA]</scope>
</reference>
<dbReference type="Proteomes" id="UP000299102">
    <property type="component" value="Unassembled WGS sequence"/>
</dbReference>
<feature type="compositionally biased region" description="Basic residues" evidence="1">
    <location>
        <begin position="1"/>
        <end position="15"/>
    </location>
</feature>
<dbReference type="AlphaFoldDB" id="A0A4C2ACA6"/>
<proteinExistence type="predicted"/>
<evidence type="ECO:0000313" key="2">
    <source>
        <dbReference type="EMBL" id="GBP96864.1"/>
    </source>
</evidence>
<dbReference type="EMBL" id="BGZK01002844">
    <property type="protein sequence ID" value="GBP96864.1"/>
    <property type="molecule type" value="Genomic_DNA"/>
</dbReference>
<keyword evidence="3" id="KW-1185">Reference proteome</keyword>
<feature type="non-terminal residue" evidence="2">
    <location>
        <position position="1"/>
    </location>
</feature>
<gene>
    <name evidence="2" type="ORF">EVAR_68390_1</name>
</gene>